<keyword evidence="2" id="KW-1185">Reference proteome</keyword>
<dbReference type="Proteomes" id="UP000719500">
    <property type="component" value="Unassembled WGS sequence"/>
</dbReference>
<accession>A0ABS2FY93</accession>
<protein>
    <submittedName>
        <fullName evidence="1">Uncharacterized protein</fullName>
    </submittedName>
</protein>
<proteinExistence type="predicted"/>
<gene>
    <name evidence="1" type="ORF">H9X91_12620</name>
</gene>
<evidence type="ECO:0000313" key="2">
    <source>
        <dbReference type="Proteomes" id="UP000719500"/>
    </source>
</evidence>
<evidence type="ECO:0000313" key="1">
    <source>
        <dbReference type="EMBL" id="MBM6852278.1"/>
    </source>
</evidence>
<dbReference type="RefSeq" id="WP_204805516.1">
    <property type="nucleotide sequence ID" value="NZ_JACSNX010000027.1"/>
</dbReference>
<organism evidence="1 2">
    <name type="scientific">Oscillibacter valericigenes</name>
    <dbReference type="NCBI Taxonomy" id="351091"/>
    <lineage>
        <taxon>Bacteria</taxon>
        <taxon>Bacillati</taxon>
        <taxon>Bacillota</taxon>
        <taxon>Clostridia</taxon>
        <taxon>Eubacteriales</taxon>
        <taxon>Oscillospiraceae</taxon>
        <taxon>Oscillibacter</taxon>
    </lineage>
</organism>
<reference evidence="1 2" key="1">
    <citation type="journal article" date="2021" name="Sci. Rep.">
        <title>The distribution of antibiotic resistance genes in chicken gut microbiota commensals.</title>
        <authorList>
            <person name="Juricova H."/>
            <person name="Matiasovicova J."/>
            <person name="Kubasova T."/>
            <person name="Cejkova D."/>
            <person name="Rychlik I."/>
        </authorList>
    </citation>
    <scope>NUCLEOTIDE SEQUENCE [LARGE SCALE GENOMIC DNA]</scope>
    <source>
        <strain evidence="1 2">An411</strain>
    </source>
</reference>
<name>A0ABS2FY93_9FIRM</name>
<comment type="caution">
    <text evidence="1">The sequence shown here is derived from an EMBL/GenBank/DDBJ whole genome shotgun (WGS) entry which is preliminary data.</text>
</comment>
<sequence>MFRTLTGFFLALPVLAVLLAVSFLQTAGDYMRTVNLNWELDLPTSQGCLYETDSGASFHGDGERYHVLEYAGDGRLEQALAEQATPLPSAENPVTEILDDLSVPADQRPDFADCGVFTADHPSDDRNRLYLLVNSAGTRLYVVEFFL</sequence>
<dbReference type="EMBL" id="JACSNX010000027">
    <property type="protein sequence ID" value="MBM6852278.1"/>
    <property type="molecule type" value="Genomic_DNA"/>
</dbReference>